<feature type="domain" description="Response regulatory" evidence="2">
    <location>
        <begin position="8"/>
        <end position="127"/>
    </location>
</feature>
<evidence type="ECO:0000259" key="2">
    <source>
        <dbReference type="PROSITE" id="PS50110"/>
    </source>
</evidence>
<dbReference type="OrthoDB" id="9797341at2"/>
<dbReference type="RefSeq" id="WP_093332287.1">
    <property type="nucleotide sequence ID" value="NZ_FOAF01000014.1"/>
</dbReference>
<protein>
    <submittedName>
        <fullName evidence="3">Response regulator receiver domain-containing protein</fullName>
    </submittedName>
</protein>
<evidence type="ECO:0000313" key="3">
    <source>
        <dbReference type="EMBL" id="SEM49190.1"/>
    </source>
</evidence>
<name>A0A1H7YT21_OLID1</name>
<keyword evidence="1" id="KW-0597">Phosphoprotein</keyword>
<dbReference type="SMART" id="SM00448">
    <property type="entry name" value="REC"/>
    <property type="match status" value="1"/>
</dbReference>
<reference evidence="4" key="1">
    <citation type="submission" date="2016-10" db="EMBL/GenBank/DDBJ databases">
        <authorList>
            <person name="Varghese N."/>
            <person name="Submissions S."/>
        </authorList>
    </citation>
    <scope>NUCLEOTIDE SEQUENCE [LARGE SCALE GENOMIC DNA]</scope>
    <source>
        <strain evidence="4">DSM 18733</strain>
    </source>
</reference>
<evidence type="ECO:0000256" key="1">
    <source>
        <dbReference type="PROSITE-ProRule" id="PRU00169"/>
    </source>
</evidence>
<accession>A0A1H7YT21</accession>
<dbReference type="Gene3D" id="3.40.50.2300">
    <property type="match status" value="1"/>
</dbReference>
<keyword evidence="4" id="KW-1185">Reference proteome</keyword>
<proteinExistence type="predicted"/>
<dbReference type="AlphaFoldDB" id="A0A1H7YT21"/>
<sequence length="133" mass="14858">MINLDSIKIGLISDNEVIRNVLKILLINHNKPSFNLVLELDSLRSKPSVGENNIAPEVVLCDVSIIGKTSMQRLPTLFQHFQNCFIIILTDMENQDIIIKAMRAGAKGYVKKNASQQELTQVIMNVIQGNLLS</sequence>
<dbReference type="InterPro" id="IPR011006">
    <property type="entry name" value="CheY-like_superfamily"/>
</dbReference>
<organism evidence="3 4">
    <name type="scientific">Olivibacter domesticus</name>
    <name type="common">Pseudosphingobacterium domesticum</name>
    <dbReference type="NCBI Taxonomy" id="407022"/>
    <lineage>
        <taxon>Bacteria</taxon>
        <taxon>Pseudomonadati</taxon>
        <taxon>Bacteroidota</taxon>
        <taxon>Sphingobacteriia</taxon>
        <taxon>Sphingobacteriales</taxon>
        <taxon>Sphingobacteriaceae</taxon>
        <taxon>Olivibacter</taxon>
    </lineage>
</organism>
<dbReference type="PANTHER" id="PTHR45566">
    <property type="entry name" value="HTH-TYPE TRANSCRIPTIONAL REGULATOR YHJB-RELATED"/>
    <property type="match status" value="1"/>
</dbReference>
<dbReference type="SUPFAM" id="SSF52172">
    <property type="entry name" value="CheY-like"/>
    <property type="match status" value="1"/>
</dbReference>
<dbReference type="Pfam" id="PF00072">
    <property type="entry name" value="Response_reg"/>
    <property type="match status" value="1"/>
</dbReference>
<gene>
    <name evidence="3" type="ORF">SAMN05661044_05315</name>
</gene>
<dbReference type="PANTHER" id="PTHR45566:SF2">
    <property type="entry name" value="NARL SUBFAMILY"/>
    <property type="match status" value="1"/>
</dbReference>
<feature type="modified residue" description="4-aspartylphosphate" evidence="1">
    <location>
        <position position="62"/>
    </location>
</feature>
<dbReference type="STRING" id="407022.SAMN05661044_05315"/>
<dbReference type="EMBL" id="FOAF01000014">
    <property type="protein sequence ID" value="SEM49190.1"/>
    <property type="molecule type" value="Genomic_DNA"/>
</dbReference>
<dbReference type="InterPro" id="IPR051015">
    <property type="entry name" value="EvgA-like"/>
</dbReference>
<dbReference type="Proteomes" id="UP000199421">
    <property type="component" value="Unassembled WGS sequence"/>
</dbReference>
<dbReference type="InterPro" id="IPR001789">
    <property type="entry name" value="Sig_transdc_resp-reg_receiver"/>
</dbReference>
<evidence type="ECO:0000313" key="4">
    <source>
        <dbReference type="Proteomes" id="UP000199421"/>
    </source>
</evidence>
<dbReference type="PROSITE" id="PS50110">
    <property type="entry name" value="RESPONSE_REGULATORY"/>
    <property type="match status" value="1"/>
</dbReference>
<dbReference type="GO" id="GO:0000160">
    <property type="term" value="P:phosphorelay signal transduction system"/>
    <property type="evidence" value="ECO:0007669"/>
    <property type="project" value="InterPro"/>
</dbReference>